<feature type="compositionally biased region" description="Low complexity" evidence="5">
    <location>
        <begin position="83"/>
        <end position="94"/>
    </location>
</feature>
<evidence type="ECO:0000256" key="4">
    <source>
        <dbReference type="ARBA" id="ARBA00023242"/>
    </source>
</evidence>
<sequence length="621" mass="69641">MADIDDELLALAGGDSDDEGSVNASREASASPPPTKESKSKKSKRRPRQDDSEEEGEASSAPGSPNSLESASMDESDSDAEPSRGAKSSGAAGAARDENEKYPVDGMFASEAEKAEIMAMREVEREQIIADRISEIERQRQNRLLRQMVNNVENEERKNVKKKRSADTAELEEGSRKPSRQRTGKNGESAMDSLRRARAEKQRRREDQERRRDGHSPRGRDSREPEDSEDEYGRDRSRTPEKDKPRDLPPPELRDYDRVRLGRNEFAQVCFTPGFESAINGCYIRIALGPHPETGLEQYRMAVIKGFTTGRPYALSGPNGTFVTDQYVKAAHGKAVKEFPFIAASSGKFTEVIILGPPVEDNDTNGYHQNELNRYQVTCHNEGVTLPAKAFLMDKIDDINSLINHKWTNEEIKARLARKNDLRKRFDPAERERVAKLHEEALQRGDDQKAEELQEELDKLGSQRLAFRTSLGASKNPDAPKASSEQDRLAERNRENRRLNQEAVRKAQLKEKAKTREIESALKRGEAVQEDYSRRLRTKAKFVHDVNDKGGEKPKDTKDSTSSTPANGTPKAGPTSSQMLPHLAKLQEKKYSEAKGLPTIHKPLMDDDVIGALDLEIDVEI</sequence>
<dbReference type="PANTHER" id="PTHR13115">
    <property type="entry name" value="RNA POLYMERASE-ASSOCIATED PROTEIN RTF1 HOMOLOG"/>
    <property type="match status" value="1"/>
</dbReference>
<evidence type="ECO:0000313" key="8">
    <source>
        <dbReference type="Proteomes" id="UP001338125"/>
    </source>
</evidence>
<dbReference type="PROSITE" id="PS51360">
    <property type="entry name" value="PLUS3"/>
    <property type="match status" value="1"/>
</dbReference>
<name>A0ABR0S5V6_9HYPO</name>
<dbReference type="PANTHER" id="PTHR13115:SF8">
    <property type="entry name" value="RNA POLYMERASE-ASSOCIATED PROTEIN RTF1 HOMOLOG"/>
    <property type="match status" value="1"/>
</dbReference>
<feature type="compositionally biased region" description="Low complexity" evidence="5">
    <location>
        <begin position="58"/>
        <end position="71"/>
    </location>
</feature>
<evidence type="ECO:0000313" key="7">
    <source>
        <dbReference type="EMBL" id="KAK5987548.1"/>
    </source>
</evidence>
<reference evidence="7 8" key="1">
    <citation type="submission" date="2024-01" db="EMBL/GenBank/DDBJ databases">
        <title>Complete genome of Cladobotryum mycophilum ATHUM6906.</title>
        <authorList>
            <person name="Christinaki A.C."/>
            <person name="Myridakis A.I."/>
            <person name="Kouvelis V.N."/>
        </authorList>
    </citation>
    <scope>NUCLEOTIDE SEQUENCE [LARGE SCALE GENOMIC DNA]</scope>
    <source>
        <strain evidence="7 8">ATHUM6906</strain>
    </source>
</reference>
<feature type="compositionally biased region" description="Basic and acidic residues" evidence="5">
    <location>
        <begin position="484"/>
        <end position="516"/>
    </location>
</feature>
<feature type="region of interest" description="Disordered" evidence="5">
    <location>
        <begin position="146"/>
        <end position="256"/>
    </location>
</feature>
<organism evidence="7 8">
    <name type="scientific">Cladobotryum mycophilum</name>
    <dbReference type="NCBI Taxonomy" id="491253"/>
    <lineage>
        <taxon>Eukaryota</taxon>
        <taxon>Fungi</taxon>
        <taxon>Dikarya</taxon>
        <taxon>Ascomycota</taxon>
        <taxon>Pezizomycotina</taxon>
        <taxon>Sordariomycetes</taxon>
        <taxon>Hypocreomycetidae</taxon>
        <taxon>Hypocreales</taxon>
        <taxon>Hypocreaceae</taxon>
        <taxon>Cladobotryum</taxon>
    </lineage>
</organism>
<feature type="region of interest" description="Disordered" evidence="5">
    <location>
        <begin position="469"/>
        <end position="516"/>
    </location>
</feature>
<dbReference type="Gene3D" id="3.90.70.200">
    <property type="entry name" value="Plus-3 domain"/>
    <property type="match status" value="1"/>
</dbReference>
<evidence type="ECO:0000256" key="5">
    <source>
        <dbReference type="SAM" id="MobiDB-lite"/>
    </source>
</evidence>
<evidence type="ECO:0000256" key="1">
    <source>
        <dbReference type="ARBA" id="ARBA00004123"/>
    </source>
</evidence>
<dbReference type="SMART" id="SM00719">
    <property type="entry name" value="Plus3"/>
    <property type="match status" value="1"/>
</dbReference>
<feature type="region of interest" description="Disordered" evidence="5">
    <location>
        <begin position="1"/>
        <end position="107"/>
    </location>
</feature>
<dbReference type="SUPFAM" id="SSF159042">
    <property type="entry name" value="Plus3-like"/>
    <property type="match status" value="1"/>
</dbReference>
<dbReference type="InterPro" id="IPR036128">
    <property type="entry name" value="Plus3-like_sf"/>
</dbReference>
<feature type="domain" description="Plus3" evidence="6">
    <location>
        <begin position="250"/>
        <end position="404"/>
    </location>
</feature>
<feature type="compositionally biased region" description="Basic and acidic residues" evidence="5">
    <location>
        <begin position="542"/>
        <end position="559"/>
    </location>
</feature>
<feature type="compositionally biased region" description="Basic and acidic residues" evidence="5">
    <location>
        <begin position="193"/>
        <end position="256"/>
    </location>
</feature>
<gene>
    <name evidence="7" type="ORF">PT974_11680</name>
</gene>
<dbReference type="EMBL" id="JAVFKD010000016">
    <property type="protein sequence ID" value="KAK5987548.1"/>
    <property type="molecule type" value="Genomic_DNA"/>
</dbReference>
<dbReference type="InterPro" id="IPR004343">
    <property type="entry name" value="Plus-3_dom"/>
</dbReference>
<accession>A0ABR0S5V6</accession>
<protein>
    <submittedName>
        <fullName evidence="7">RNA polymerase-associated protein RTF1</fullName>
    </submittedName>
</protein>
<evidence type="ECO:0000259" key="6">
    <source>
        <dbReference type="PROSITE" id="PS51360"/>
    </source>
</evidence>
<comment type="subcellular location">
    <subcellularLocation>
        <location evidence="1">Nucleus</location>
    </subcellularLocation>
</comment>
<evidence type="ECO:0000256" key="3">
    <source>
        <dbReference type="ARBA" id="ARBA00023163"/>
    </source>
</evidence>
<keyword evidence="4" id="KW-0539">Nucleus</keyword>
<keyword evidence="8" id="KW-1185">Reference proteome</keyword>
<dbReference type="Proteomes" id="UP001338125">
    <property type="component" value="Unassembled WGS sequence"/>
</dbReference>
<keyword evidence="3" id="KW-0804">Transcription</keyword>
<evidence type="ECO:0000256" key="2">
    <source>
        <dbReference type="ARBA" id="ARBA00023015"/>
    </source>
</evidence>
<feature type="region of interest" description="Disordered" evidence="5">
    <location>
        <begin position="542"/>
        <end position="582"/>
    </location>
</feature>
<dbReference type="Pfam" id="PF03126">
    <property type="entry name" value="Plus-3"/>
    <property type="match status" value="1"/>
</dbReference>
<comment type="caution">
    <text evidence="7">The sequence shown here is derived from an EMBL/GenBank/DDBJ whole genome shotgun (WGS) entry which is preliminary data.</text>
</comment>
<proteinExistence type="predicted"/>
<keyword evidence="2" id="KW-0805">Transcription regulation</keyword>